<dbReference type="Pfam" id="PF03788">
    <property type="entry name" value="LrgA"/>
    <property type="match status" value="1"/>
</dbReference>
<dbReference type="GO" id="GO:0005886">
    <property type="term" value="C:plasma membrane"/>
    <property type="evidence" value="ECO:0007669"/>
    <property type="project" value="UniProtKB-SubCell"/>
</dbReference>
<keyword evidence="8" id="KW-1185">Reference proteome</keyword>
<dbReference type="PANTHER" id="PTHR33931">
    <property type="entry name" value="HOLIN-LIKE PROTEIN CIDA-RELATED"/>
    <property type="match status" value="1"/>
</dbReference>
<gene>
    <name evidence="7" type="primary">lrgA</name>
    <name evidence="7" type="ORF">HMPREF0731_3969</name>
</gene>
<dbReference type="PANTHER" id="PTHR33931:SF2">
    <property type="entry name" value="HOLIN-LIKE PROTEIN CIDA"/>
    <property type="match status" value="1"/>
</dbReference>
<sequence length="124" mass="12991">MIRGLALLLLCQLCGEVAARALHLPVPGPVLGMVLLFAGLLLRDRLRDDGAEPEAPGTPGLGQTADTLLTHLGLLFVPAGVGVVVYLPVLARDWAPLSLAVLVGTLAGIGFTGWLAERLMRRHG</sequence>
<keyword evidence="5 6" id="KW-0472">Membrane</keyword>
<evidence type="ECO:0000256" key="6">
    <source>
        <dbReference type="SAM" id="Phobius"/>
    </source>
</evidence>
<dbReference type="HOGENOM" id="CLU_113736_4_3_5"/>
<feature type="transmembrane region" description="Helical" evidence="6">
    <location>
        <begin position="29"/>
        <end position="46"/>
    </location>
</feature>
<evidence type="ECO:0000313" key="7">
    <source>
        <dbReference type="EMBL" id="EFH09810.1"/>
    </source>
</evidence>
<evidence type="ECO:0000256" key="2">
    <source>
        <dbReference type="ARBA" id="ARBA00022475"/>
    </source>
</evidence>
<accession>D5RSA7</accession>
<evidence type="ECO:0000256" key="5">
    <source>
        <dbReference type="ARBA" id="ARBA00023136"/>
    </source>
</evidence>
<dbReference type="EMBL" id="ADVL01000734">
    <property type="protein sequence ID" value="EFH09810.1"/>
    <property type="molecule type" value="Genomic_DNA"/>
</dbReference>
<protein>
    <submittedName>
        <fullName evidence="7">LrgA family protein</fullName>
    </submittedName>
</protein>
<evidence type="ECO:0000256" key="1">
    <source>
        <dbReference type="ARBA" id="ARBA00004651"/>
    </source>
</evidence>
<name>D5RSA7_9PROT</name>
<dbReference type="RefSeq" id="WP_007002999.1">
    <property type="nucleotide sequence ID" value="NZ_GG770777.1"/>
</dbReference>
<keyword evidence="3 6" id="KW-0812">Transmembrane</keyword>
<comment type="subcellular location">
    <subcellularLocation>
        <location evidence="1">Cell membrane</location>
        <topology evidence="1">Multi-pass membrane protein</topology>
    </subcellularLocation>
</comment>
<evidence type="ECO:0000256" key="3">
    <source>
        <dbReference type="ARBA" id="ARBA00022692"/>
    </source>
</evidence>
<organism evidence="7 8">
    <name type="scientific">Pseudoroseomonas cervicalis ATCC 49957</name>
    <dbReference type="NCBI Taxonomy" id="525371"/>
    <lineage>
        <taxon>Bacteria</taxon>
        <taxon>Pseudomonadati</taxon>
        <taxon>Pseudomonadota</taxon>
        <taxon>Alphaproteobacteria</taxon>
        <taxon>Acetobacterales</taxon>
        <taxon>Roseomonadaceae</taxon>
        <taxon>Roseomonas</taxon>
    </lineage>
</organism>
<comment type="caution">
    <text evidence="7">The sequence shown here is derived from an EMBL/GenBank/DDBJ whole genome shotgun (WGS) entry which is preliminary data.</text>
</comment>
<dbReference type="InterPro" id="IPR005538">
    <property type="entry name" value="LrgA/CidA"/>
</dbReference>
<dbReference type="AlphaFoldDB" id="D5RSA7"/>
<keyword evidence="2" id="KW-1003">Cell membrane</keyword>
<evidence type="ECO:0000256" key="4">
    <source>
        <dbReference type="ARBA" id="ARBA00022989"/>
    </source>
</evidence>
<proteinExistence type="predicted"/>
<keyword evidence="4 6" id="KW-1133">Transmembrane helix</keyword>
<reference evidence="7 8" key="1">
    <citation type="submission" date="2010-04" db="EMBL/GenBank/DDBJ databases">
        <authorList>
            <person name="Qin X."/>
            <person name="Bachman B."/>
            <person name="Battles P."/>
            <person name="Bell A."/>
            <person name="Bess C."/>
            <person name="Bickham C."/>
            <person name="Chaboub L."/>
            <person name="Chen D."/>
            <person name="Coyle M."/>
            <person name="Deiros D.R."/>
            <person name="Dinh H."/>
            <person name="Forbes L."/>
            <person name="Fowler G."/>
            <person name="Francisco L."/>
            <person name="Fu Q."/>
            <person name="Gubbala S."/>
            <person name="Hale W."/>
            <person name="Han Y."/>
            <person name="Hemphill L."/>
            <person name="Highlander S.K."/>
            <person name="Hirani K."/>
            <person name="Hogues M."/>
            <person name="Jackson L."/>
            <person name="Jakkamsetti A."/>
            <person name="Javaid M."/>
            <person name="Jiang H."/>
            <person name="Korchina V."/>
            <person name="Kovar C."/>
            <person name="Lara F."/>
            <person name="Lee S."/>
            <person name="Mata R."/>
            <person name="Mathew T."/>
            <person name="Moen C."/>
            <person name="Morales K."/>
            <person name="Munidasa M."/>
            <person name="Nazareth L."/>
            <person name="Ngo R."/>
            <person name="Nguyen L."/>
            <person name="Okwuonu G."/>
            <person name="Ongeri F."/>
            <person name="Patil S."/>
            <person name="Petrosino J."/>
            <person name="Pham C."/>
            <person name="Pham P."/>
            <person name="Pu L.-L."/>
            <person name="Puazo M."/>
            <person name="Raj R."/>
            <person name="Reid J."/>
            <person name="Rouhana J."/>
            <person name="Saada N."/>
            <person name="Shang Y."/>
            <person name="Simmons D."/>
            <person name="Thornton R."/>
            <person name="Warren J."/>
            <person name="Weissenberger G."/>
            <person name="Zhang J."/>
            <person name="Zhang L."/>
            <person name="Zhou C."/>
            <person name="Zhu D."/>
            <person name="Muzny D."/>
            <person name="Worley K."/>
            <person name="Gibbs R."/>
        </authorList>
    </citation>
    <scope>NUCLEOTIDE SEQUENCE [LARGE SCALE GENOMIC DNA]</scope>
    <source>
        <strain evidence="7 8">ATCC 49957</strain>
    </source>
</reference>
<dbReference type="OrthoDB" id="385012at2"/>
<evidence type="ECO:0000313" key="8">
    <source>
        <dbReference type="Proteomes" id="UP000005324"/>
    </source>
</evidence>
<feature type="transmembrane region" description="Helical" evidence="6">
    <location>
        <begin position="94"/>
        <end position="116"/>
    </location>
</feature>
<dbReference type="Proteomes" id="UP000005324">
    <property type="component" value="Unassembled WGS sequence"/>
</dbReference>
<feature type="transmembrane region" description="Helical" evidence="6">
    <location>
        <begin position="67"/>
        <end position="88"/>
    </location>
</feature>